<reference evidence="1 2" key="1">
    <citation type="submission" date="2020-01" db="EMBL/GenBank/DDBJ databases">
        <title>Draft Genome Analysis of Muricauda sp. HICW Isolated from coastal seawater of PR China.</title>
        <authorList>
            <person name="Chen M.-X."/>
        </authorList>
    </citation>
    <scope>NUCLEOTIDE SEQUENCE [LARGE SCALE GENOMIC DNA]</scope>
    <source>
        <strain evidence="1 2">HICW</strain>
    </source>
</reference>
<dbReference type="Proteomes" id="UP000558089">
    <property type="component" value="Unassembled WGS sequence"/>
</dbReference>
<evidence type="ECO:0000313" key="2">
    <source>
        <dbReference type="Proteomes" id="UP000558089"/>
    </source>
</evidence>
<dbReference type="AlphaFoldDB" id="A0A850NFB2"/>
<comment type="caution">
    <text evidence="1">The sequence shown here is derived from an EMBL/GenBank/DDBJ whole genome shotgun (WGS) entry which is preliminary data.</text>
</comment>
<accession>A0A850NFB2</accession>
<sequence length="53" mass="6011">MVAKSVARHVAEFIKGWVLAIEGGEFEHQSGDLERLLGRKTKTFRKLMEPTLV</sequence>
<keyword evidence="2" id="KW-1185">Reference proteome</keyword>
<organism evidence="1 2">
    <name type="scientific">Flagellimonas chongwuensis</name>
    <dbReference type="NCBI Taxonomy" id="2697365"/>
    <lineage>
        <taxon>Bacteria</taxon>
        <taxon>Pseudomonadati</taxon>
        <taxon>Bacteroidota</taxon>
        <taxon>Flavobacteriia</taxon>
        <taxon>Flavobacteriales</taxon>
        <taxon>Flavobacteriaceae</taxon>
        <taxon>Flagellimonas</taxon>
    </lineage>
</organism>
<protein>
    <submittedName>
        <fullName evidence="1">Uncharacterized protein</fullName>
    </submittedName>
</protein>
<proteinExistence type="predicted"/>
<dbReference type="EMBL" id="WYET01000012">
    <property type="protein sequence ID" value="NVN19811.1"/>
    <property type="molecule type" value="Genomic_DNA"/>
</dbReference>
<gene>
    <name evidence="1" type="ORF">GUA46_15835</name>
</gene>
<name>A0A850NFB2_9FLAO</name>
<evidence type="ECO:0000313" key="1">
    <source>
        <dbReference type="EMBL" id="NVN19811.1"/>
    </source>
</evidence>